<evidence type="ECO:0000256" key="1">
    <source>
        <dbReference type="SAM" id="Phobius"/>
    </source>
</evidence>
<dbReference type="InterPro" id="IPR029787">
    <property type="entry name" value="Nucleotide_cyclase"/>
</dbReference>
<keyword evidence="4" id="KW-1185">Reference proteome</keyword>
<keyword evidence="1" id="KW-0472">Membrane</keyword>
<feature type="transmembrane region" description="Helical" evidence="1">
    <location>
        <begin position="22"/>
        <end position="41"/>
    </location>
</feature>
<dbReference type="Proteomes" id="UP000680714">
    <property type="component" value="Unassembled WGS sequence"/>
</dbReference>
<feature type="transmembrane region" description="Helical" evidence="1">
    <location>
        <begin position="190"/>
        <end position="209"/>
    </location>
</feature>
<comment type="caution">
    <text evidence="3">The sequence shown here is derived from an EMBL/GenBank/DDBJ whole genome shotgun (WGS) entry which is preliminary data.</text>
</comment>
<dbReference type="EMBL" id="JAGTUF010000043">
    <property type="protein sequence ID" value="MBR9973908.1"/>
    <property type="molecule type" value="Genomic_DNA"/>
</dbReference>
<evidence type="ECO:0000259" key="2">
    <source>
        <dbReference type="PROSITE" id="PS50125"/>
    </source>
</evidence>
<dbReference type="Pfam" id="PF00211">
    <property type="entry name" value="Guanylate_cyc"/>
    <property type="match status" value="1"/>
</dbReference>
<keyword evidence="1" id="KW-1133">Transmembrane helix</keyword>
<dbReference type="RefSeq" id="WP_211552067.1">
    <property type="nucleotide sequence ID" value="NZ_JAGTUF010000043.1"/>
</dbReference>
<dbReference type="PANTHER" id="PTHR43081:SF1">
    <property type="entry name" value="ADENYLATE CYCLASE, TERMINAL-DIFFERENTIATION SPECIFIC"/>
    <property type="match status" value="1"/>
</dbReference>
<dbReference type="InterPro" id="IPR050697">
    <property type="entry name" value="Adenylyl/Guanylyl_Cyclase_3/4"/>
</dbReference>
<dbReference type="CDD" id="cd07302">
    <property type="entry name" value="CHD"/>
    <property type="match status" value="1"/>
</dbReference>
<name>A0ABS5IJN7_9PROT</name>
<keyword evidence="1" id="KW-0812">Transmembrane</keyword>
<dbReference type="SMART" id="SM00044">
    <property type="entry name" value="CYCc"/>
    <property type="match status" value="1"/>
</dbReference>
<dbReference type="PROSITE" id="PS50125">
    <property type="entry name" value="GUANYLATE_CYCLASE_2"/>
    <property type="match status" value="1"/>
</dbReference>
<gene>
    <name evidence="3" type="ORF">KEC16_19485</name>
</gene>
<sequence length="431" mass="46927">MSDATDISDQPYPIRRLFYTRMVPALVVAGMVLLGGGWIAVNSLERHVYLETTQRRVETTVGLAERAEPEVWNRLLSGESPAAVFADPLSARATAMLEAVAKDGHALQLKIFDQRGVTLYATDIGDLGVREENELLRQVLSSGTAAIETTVRDDQLLYEIYIPIEAGGHRIAFEVYEPASVLDEIIVDSFAQFAVLPAFILLAFGLWLGRIVHNAQADIDARLGLQQSLRRQLERFVSQSAGAAARLSPDGSAPITRSGMTLFYSDVRDFSSLAEFHPPKATVDYLNELMTRQVEVVSRHGGDVDKMIGDALLVRFEGADREARALLAAQEILTDLAARPMARGIGVGIYDGEAILGAIGPKERQDFTVIGDSVNLAARLCSLAKEGQLVVDELALRRSGLADDGYSPAEENQVKGRSALVSVRRWSPPGL</sequence>
<organism evidence="3 4">
    <name type="scientific">Magnetospirillum sulfuroxidans</name>
    <dbReference type="NCBI Taxonomy" id="611300"/>
    <lineage>
        <taxon>Bacteria</taxon>
        <taxon>Pseudomonadati</taxon>
        <taxon>Pseudomonadota</taxon>
        <taxon>Alphaproteobacteria</taxon>
        <taxon>Rhodospirillales</taxon>
        <taxon>Rhodospirillaceae</taxon>
        <taxon>Magnetospirillum</taxon>
    </lineage>
</organism>
<evidence type="ECO:0000313" key="4">
    <source>
        <dbReference type="Proteomes" id="UP000680714"/>
    </source>
</evidence>
<accession>A0ABS5IJN7</accession>
<reference evidence="3 4" key="1">
    <citation type="submission" date="2021-04" db="EMBL/GenBank/DDBJ databases">
        <title>Magnetospirillum sulfuroxidans sp. nov., a facultative chemolithoautotrophic sulfur-oxidizing alphaproteobacterium isolated from freshwater sediment and proposals for Paramagetospirillum gen. nov., and Magnetospirillaceae fam. nov.</title>
        <authorList>
            <person name="Koziaeva V."/>
            <person name="Geelhoed J.S."/>
            <person name="Sorokin D.Y."/>
            <person name="Grouzdev D.S."/>
        </authorList>
    </citation>
    <scope>NUCLEOTIDE SEQUENCE [LARGE SCALE GENOMIC DNA]</scope>
    <source>
        <strain evidence="3 4">J10</strain>
    </source>
</reference>
<proteinExistence type="predicted"/>
<feature type="domain" description="Guanylate cyclase" evidence="2">
    <location>
        <begin position="261"/>
        <end position="381"/>
    </location>
</feature>
<dbReference type="Gene3D" id="3.30.70.1230">
    <property type="entry name" value="Nucleotide cyclase"/>
    <property type="match status" value="1"/>
</dbReference>
<dbReference type="InterPro" id="IPR001054">
    <property type="entry name" value="A/G_cyclase"/>
</dbReference>
<dbReference type="SUPFAM" id="SSF55073">
    <property type="entry name" value="Nucleotide cyclase"/>
    <property type="match status" value="1"/>
</dbReference>
<protein>
    <submittedName>
        <fullName evidence="3">Adenylate/guanylate cyclase domain-containing protein</fullName>
    </submittedName>
</protein>
<dbReference type="PANTHER" id="PTHR43081">
    <property type="entry name" value="ADENYLATE CYCLASE, TERMINAL-DIFFERENTIATION SPECIFIC-RELATED"/>
    <property type="match status" value="1"/>
</dbReference>
<evidence type="ECO:0000313" key="3">
    <source>
        <dbReference type="EMBL" id="MBR9973908.1"/>
    </source>
</evidence>